<dbReference type="Gene3D" id="2.130.10.10">
    <property type="entry name" value="YVTN repeat-like/Quinoprotein amine dehydrogenase"/>
    <property type="match status" value="3"/>
</dbReference>
<accession>A0A1I6EX17</accession>
<evidence type="ECO:0000256" key="4">
    <source>
        <dbReference type="SAM" id="MobiDB-lite"/>
    </source>
</evidence>
<dbReference type="SUPFAM" id="SSF50998">
    <property type="entry name" value="Quinoprotein alcohol dehydrogenase-like"/>
    <property type="match status" value="1"/>
</dbReference>
<dbReference type="EMBL" id="FOYL01000006">
    <property type="protein sequence ID" value="SFR22214.1"/>
    <property type="molecule type" value="Genomic_DNA"/>
</dbReference>
<dbReference type="NCBIfam" id="NF047832">
    <property type="entry name" value="caspase_w_EACC1"/>
    <property type="match status" value="1"/>
</dbReference>
<evidence type="ECO:0000313" key="6">
    <source>
        <dbReference type="EMBL" id="SFR22214.1"/>
    </source>
</evidence>
<organism evidence="6 7">
    <name type="scientific">Lentzea waywayandensis</name>
    <dbReference type="NCBI Taxonomy" id="84724"/>
    <lineage>
        <taxon>Bacteria</taxon>
        <taxon>Bacillati</taxon>
        <taxon>Actinomycetota</taxon>
        <taxon>Actinomycetes</taxon>
        <taxon>Pseudonocardiales</taxon>
        <taxon>Pseudonocardiaceae</taxon>
        <taxon>Lentzea</taxon>
    </lineage>
</organism>
<feature type="repeat" description="WD" evidence="3">
    <location>
        <begin position="1097"/>
        <end position="1121"/>
    </location>
</feature>
<dbReference type="SMART" id="SM00320">
    <property type="entry name" value="WD40"/>
    <property type="match status" value="10"/>
</dbReference>
<dbReference type="InterPro" id="IPR050505">
    <property type="entry name" value="WDR55/POC1"/>
</dbReference>
<dbReference type="Pfam" id="PF00400">
    <property type="entry name" value="WD40"/>
    <property type="match status" value="3"/>
</dbReference>
<sequence>MSSSPALGLPGVRVVLAGTGTHVSGSRLTDVPEVRRSAEELERVLVRRCGLDPANLRTVLDPATPRELGDAITAAANEAESVLLIYYVGHGLVGSTDSELYLATSGTDDLVEGLAYKALPYSAVREALRRCRARSTVVVLDCCFSGRASGAYGTAAADGFTASAVRGTHVLAAAAHDETALVLPGEECTAFTGRLVRLLTEGEPTRGQWLTLSDVYDHLDRVLAAEGLPKPRQHASDTSGRLVLAPNAAVPQVEEAPVEPPADGPCPYRGMNQYDAHDARFFFGREDAIGELLTRLNERRTGPFVVVGPSGSGKSSLLRAGLLPAIESGALPGWENAPTRVFTPREKPLENLRAHLAPGAVVVVDQFEEVFAVPDEEREFVEALCAAQDSLVIIGVRADFYGRCMAHPELVPALRDNTGLVVAMTGAELRDVIEKPAEAAGLALEPGLADLVLQDLRAGRTEFDATGVLPLLSYALLATWQRRRGSTLTLAGYQAGGGIWESVSQRAERTYEALGPDLRKTARRTLLRMVRIGVGAEHTRRRTPLGDLSADARGVLDVFARDRLVTVDADSATITHESLLRAWPRLALWIERDGADLVLHQQIADAAHQWAGLDRDTGSLLRGRTLTEAELWRERGNDGGLTPLEREFLDGGTAQRRAQEEEAERQRAAERRQNRRLRVLTAGLAVLVLVASVTTVFALRQQQAAQEQQRTANARLLVSQAEAARGKDPYLALQLGIAAERIHSDSQTRASLVSTLAGTAYRGTLTGATNNVDEVTFSADSKTLATASRMQRKEGETSYDDAVITLWDMTSAPPRRLDRPLVFPKNSSRVVGFAPVGDVLVAPEGEDEDKLSLWDLRDPRDPKQRGVIELQERQDAQALAFAPDGRTLVVATRQSVAFWDISDPSAPRSLATFAAENMDSVAYSQDGRLAAAGSDEGVVLWDVSDPARPSQLGQPIAGRAPVAFGEGGKLLATHLKDANSKNQNAFVLWDVTAGEPRRVGTPLSGNNSAMTFVPNAHLAAVAGYDGTVTLWDIADPAQPTKKGSPFSGHTDYALSIAVAPDGRRLVTGSADKTAIVWDLTNLGQPVRRDTVVPAADSLEYRADGHALASSSEQGGVRLWDLADPGRPVRQDELAKGSATTLSPDGKLLAMRDGDEVLLWDVSDIAHPKRRGVPLTGAGRPGRFSPDGRMLITGDKDKSVLWDLSDPEHPVQRVYGKDMPAIIVLISAFTADSKLFAVGNIYDFEGKVTLWDISDPTRPVKQEAPVLAGDAVDVTALAFTPDGRHLATGRSDGTIVLWNVTDRAKPTRVGQPLAGPGDPTGNTSSIALSTALVLGMEFSGNGRILASTNRSRALILWDTTDLATTHDLGPPVTTSDTVMDMRFAPDGRTLTTLDLKGAVTPWDLAGVADLQDNAVRQACGITGTGLDEEAWARVVSGLPYQATC</sequence>
<feature type="domain" description="Novel STAND NTPase 1" evidence="5">
    <location>
        <begin position="267"/>
        <end position="617"/>
    </location>
</feature>
<dbReference type="SUPFAM" id="SSF82171">
    <property type="entry name" value="DPP6 N-terminal domain-like"/>
    <property type="match status" value="1"/>
</dbReference>
<feature type="repeat" description="WD" evidence="3">
    <location>
        <begin position="1266"/>
        <end position="1307"/>
    </location>
</feature>
<feature type="repeat" description="WD" evidence="3">
    <location>
        <begin position="1009"/>
        <end position="1033"/>
    </location>
</feature>
<reference evidence="7" key="1">
    <citation type="submission" date="2016-10" db="EMBL/GenBank/DDBJ databases">
        <authorList>
            <person name="Varghese N."/>
            <person name="Submissions S."/>
        </authorList>
    </citation>
    <scope>NUCLEOTIDE SEQUENCE [LARGE SCALE GENOMIC DNA]</scope>
    <source>
        <strain evidence="7">DSM 44232</strain>
    </source>
</reference>
<dbReference type="InterPro" id="IPR011044">
    <property type="entry name" value="Quino_amine_DH_bsu"/>
</dbReference>
<dbReference type="InterPro" id="IPR027417">
    <property type="entry name" value="P-loop_NTPase"/>
</dbReference>
<dbReference type="PANTHER" id="PTHR44019">
    <property type="entry name" value="WD REPEAT-CONTAINING PROTEIN 55"/>
    <property type="match status" value="1"/>
</dbReference>
<dbReference type="RefSeq" id="WP_093598339.1">
    <property type="nucleotide sequence ID" value="NZ_FOYL01000006.1"/>
</dbReference>
<evidence type="ECO:0000256" key="2">
    <source>
        <dbReference type="ARBA" id="ARBA00022737"/>
    </source>
</evidence>
<dbReference type="STRING" id="84724.SAMN04488564_106100"/>
<evidence type="ECO:0000259" key="5">
    <source>
        <dbReference type="Pfam" id="PF20703"/>
    </source>
</evidence>
<dbReference type="Pfam" id="PF20703">
    <property type="entry name" value="nSTAND1"/>
    <property type="match status" value="1"/>
</dbReference>
<feature type="repeat" description="WD" evidence="3">
    <location>
        <begin position="1046"/>
        <end position="1081"/>
    </location>
</feature>
<evidence type="ECO:0000313" key="7">
    <source>
        <dbReference type="Proteomes" id="UP000198583"/>
    </source>
</evidence>
<dbReference type="SUPFAM" id="SSF52540">
    <property type="entry name" value="P-loop containing nucleoside triphosphate hydrolases"/>
    <property type="match status" value="1"/>
</dbReference>
<feature type="region of interest" description="Disordered" evidence="4">
    <location>
        <begin position="651"/>
        <end position="672"/>
    </location>
</feature>
<dbReference type="InterPro" id="IPR049052">
    <property type="entry name" value="nSTAND1"/>
</dbReference>
<evidence type="ECO:0000256" key="3">
    <source>
        <dbReference type="PROSITE-ProRule" id="PRU00221"/>
    </source>
</evidence>
<dbReference type="SUPFAM" id="SSF50969">
    <property type="entry name" value="YVTN repeat-like/Quinoprotein amine dehydrogenase"/>
    <property type="match status" value="1"/>
</dbReference>
<protein>
    <submittedName>
        <fullName evidence="6">WD40 repeat</fullName>
    </submittedName>
</protein>
<dbReference type="Gene3D" id="3.40.50.1460">
    <property type="match status" value="1"/>
</dbReference>
<dbReference type="PROSITE" id="PS50082">
    <property type="entry name" value="WD_REPEATS_2"/>
    <property type="match status" value="4"/>
</dbReference>
<dbReference type="InterPro" id="IPR001680">
    <property type="entry name" value="WD40_rpt"/>
</dbReference>
<proteinExistence type="predicted"/>
<dbReference type="Proteomes" id="UP000198583">
    <property type="component" value="Unassembled WGS sequence"/>
</dbReference>
<keyword evidence="7" id="KW-1185">Reference proteome</keyword>
<keyword evidence="2" id="KW-0677">Repeat</keyword>
<keyword evidence="1 3" id="KW-0853">WD repeat</keyword>
<dbReference type="InterPro" id="IPR015943">
    <property type="entry name" value="WD40/YVTN_repeat-like_dom_sf"/>
</dbReference>
<feature type="compositionally biased region" description="Basic and acidic residues" evidence="4">
    <location>
        <begin position="657"/>
        <end position="672"/>
    </location>
</feature>
<dbReference type="InterPro" id="IPR019775">
    <property type="entry name" value="WD40_repeat_CS"/>
</dbReference>
<dbReference type="InterPro" id="IPR011047">
    <property type="entry name" value="Quinoprotein_ADH-like_sf"/>
</dbReference>
<dbReference type="PANTHER" id="PTHR44019:SF8">
    <property type="entry name" value="POC1 CENTRIOLAR PROTEIN HOMOLOG"/>
    <property type="match status" value="1"/>
</dbReference>
<name>A0A1I6EX17_9PSEU</name>
<gene>
    <name evidence="6" type="ORF">SAMN04488564_106100</name>
</gene>
<dbReference type="PROSITE" id="PS00678">
    <property type="entry name" value="WD_REPEATS_1"/>
    <property type="match status" value="2"/>
</dbReference>
<evidence type="ECO:0000256" key="1">
    <source>
        <dbReference type="ARBA" id="ARBA00022574"/>
    </source>
</evidence>
<dbReference type="PROSITE" id="PS50294">
    <property type="entry name" value="WD_REPEATS_REGION"/>
    <property type="match status" value="2"/>
</dbReference>